<dbReference type="AlphaFoldDB" id="A0A6S6Y311"/>
<name>A0A6S6Y311_9PROT</name>
<dbReference type="PANTHER" id="PTHR11748:SF111">
    <property type="entry name" value="D-LACTATE DEHYDROGENASE, MITOCHONDRIAL-RELATED"/>
    <property type="match status" value="1"/>
</dbReference>
<dbReference type="InterPro" id="IPR036318">
    <property type="entry name" value="FAD-bd_PCMH-like_sf"/>
</dbReference>
<dbReference type="Gene3D" id="3.30.465.10">
    <property type="match status" value="1"/>
</dbReference>
<comment type="similarity">
    <text evidence="1">Belongs to the FAD-binding oxidoreductase/transferase type 4 family.</text>
</comment>
<proteinExistence type="inferred from homology"/>
<dbReference type="Proteomes" id="UP000515733">
    <property type="component" value="Chromosome"/>
</dbReference>
<dbReference type="GO" id="GO:0008720">
    <property type="term" value="F:D-lactate dehydrogenase (NAD+) activity"/>
    <property type="evidence" value="ECO:0007669"/>
    <property type="project" value="TreeGrafter"/>
</dbReference>
<dbReference type="PROSITE" id="PS51387">
    <property type="entry name" value="FAD_PCMH"/>
    <property type="match status" value="1"/>
</dbReference>
<evidence type="ECO:0000313" key="4">
    <source>
        <dbReference type="EMBL" id="CAB1369606.1"/>
    </source>
</evidence>
<dbReference type="OrthoDB" id="8522822at2"/>
<dbReference type="InterPro" id="IPR016169">
    <property type="entry name" value="FAD-bd_PCMH_sub2"/>
</dbReference>
<accession>A0A6S6Y311</accession>
<reference evidence="4 5" key="1">
    <citation type="submission" date="2020-03" db="EMBL/GenBank/DDBJ databases">
        <authorList>
            <consortium name="Genoscope - CEA"/>
            <person name="William W."/>
        </authorList>
    </citation>
    <scope>NUCLEOTIDE SEQUENCE [LARGE SCALE GENOMIC DNA]</scope>
    <source>
        <strain evidence="5">DSM 16959</strain>
    </source>
</reference>
<dbReference type="EMBL" id="LR778301">
    <property type="protein sequence ID" value="CAB1369606.1"/>
    <property type="molecule type" value="Genomic_DNA"/>
</dbReference>
<keyword evidence="2" id="KW-0285">Flavoprotein</keyword>
<dbReference type="KEGG" id="doe:DENOEST_2441"/>
<keyword evidence="3" id="KW-0274">FAD</keyword>
<dbReference type="SUPFAM" id="SSF56176">
    <property type="entry name" value="FAD-binding/transporter-associated domain-like"/>
    <property type="match status" value="1"/>
</dbReference>
<organism evidence="4 5">
    <name type="scientific">Denitratisoma oestradiolicum</name>
    <dbReference type="NCBI Taxonomy" id="311182"/>
    <lineage>
        <taxon>Bacteria</taxon>
        <taxon>Pseudomonadati</taxon>
        <taxon>Pseudomonadota</taxon>
        <taxon>Betaproteobacteria</taxon>
        <taxon>Nitrosomonadales</taxon>
        <taxon>Sterolibacteriaceae</taxon>
        <taxon>Denitratisoma</taxon>
    </lineage>
</organism>
<evidence type="ECO:0000256" key="3">
    <source>
        <dbReference type="ARBA" id="ARBA00022827"/>
    </source>
</evidence>
<dbReference type="InterPro" id="IPR006094">
    <property type="entry name" value="Oxid_FAD_bind_N"/>
</dbReference>
<evidence type="ECO:0000256" key="2">
    <source>
        <dbReference type="ARBA" id="ARBA00022630"/>
    </source>
</evidence>
<keyword evidence="5" id="KW-1185">Reference proteome</keyword>
<dbReference type="Pfam" id="PF01565">
    <property type="entry name" value="FAD_binding_4"/>
    <property type="match status" value="1"/>
</dbReference>
<evidence type="ECO:0000313" key="5">
    <source>
        <dbReference type="Proteomes" id="UP000515733"/>
    </source>
</evidence>
<sequence>MVSSIVEILGTVIDRERIADDLATRDHFSRDLFQSGSPPQCVVKPVSVDEVSAVLRVAHEHGLPVVPRGGGMSYTGGYVADNPNAIMMDLRDLNRVIKIDPVNRYVTVQAGCTWAQLREALADTGLRTPYWGPLSGLRATVGGTVSQNSVFFGSVRHGSAAESVLGLTMVLADGSLLKTGAGARACGVPFTRWGGPDLTGVFIGDTGSMGFKVEITLRLIPESEYVEYGSYAFPDFASMLNAQVGLVQAGLGVETFGIDAYKAKNSAQTGRKLSEATKTALGVVKSGKSLLAGLKNVAEMAMAGTSEVEVAPYSLHLTVEGRSQQDVVDQLAQVKAIVEGCRGTVIAPVIPKAMRGRPFPPLRSALGVDGQRWVPVHGIIPLGNVVQAVEEAEQLIASYSDDFERLGVLYSPLTTNVPNGVLFEPCFYWYDKVTSLHAEAIDETVAPAWLERPDRAEVREFVFKLWREVADVLAKHGAINFQIGRTYPYLEEVSAAYQNVLQSIKNAVDVKGIVNPGVLGLGRGAVARR</sequence>
<protein>
    <submittedName>
        <fullName evidence="4">FAD-linked oxidase</fullName>
    </submittedName>
</protein>
<dbReference type="GO" id="GO:1903457">
    <property type="term" value="P:lactate catabolic process"/>
    <property type="evidence" value="ECO:0007669"/>
    <property type="project" value="TreeGrafter"/>
</dbReference>
<dbReference type="GO" id="GO:0004458">
    <property type="term" value="F:D-lactate dehydrogenase (cytochrome) activity"/>
    <property type="evidence" value="ECO:0007669"/>
    <property type="project" value="TreeGrafter"/>
</dbReference>
<dbReference type="InterPro" id="IPR016166">
    <property type="entry name" value="FAD-bd_PCMH"/>
</dbReference>
<dbReference type="RefSeq" id="WP_145771213.1">
    <property type="nucleotide sequence ID" value="NZ_LR778301.1"/>
</dbReference>
<gene>
    <name evidence="4" type="ORF">DENOEST_2441</name>
</gene>
<evidence type="ECO:0000256" key="1">
    <source>
        <dbReference type="ARBA" id="ARBA00008000"/>
    </source>
</evidence>
<dbReference type="InterPro" id="IPR016164">
    <property type="entry name" value="FAD-linked_Oxase-like_C"/>
</dbReference>
<dbReference type="SUPFAM" id="SSF55103">
    <property type="entry name" value="FAD-linked oxidases, C-terminal domain"/>
    <property type="match status" value="1"/>
</dbReference>
<dbReference type="PANTHER" id="PTHR11748">
    <property type="entry name" value="D-LACTATE DEHYDROGENASE"/>
    <property type="match status" value="1"/>
</dbReference>
<dbReference type="GO" id="GO:0071949">
    <property type="term" value="F:FAD binding"/>
    <property type="evidence" value="ECO:0007669"/>
    <property type="project" value="InterPro"/>
</dbReference>